<dbReference type="SUPFAM" id="SSF55073">
    <property type="entry name" value="Nucleotide cyclase"/>
    <property type="match status" value="1"/>
</dbReference>
<dbReference type="Gene3D" id="3.30.70.270">
    <property type="match status" value="1"/>
</dbReference>
<feature type="transmembrane region" description="Helical" evidence="2">
    <location>
        <begin position="287"/>
        <end position="305"/>
    </location>
</feature>
<feature type="transmembrane region" description="Helical" evidence="2">
    <location>
        <begin position="312"/>
        <end position="333"/>
    </location>
</feature>
<dbReference type="InterPro" id="IPR043128">
    <property type="entry name" value="Rev_trsase/Diguanyl_cyclase"/>
</dbReference>
<feature type="compositionally biased region" description="Low complexity" evidence="1">
    <location>
        <begin position="167"/>
        <end position="179"/>
    </location>
</feature>
<keyword evidence="2" id="KW-1133">Transmembrane helix</keyword>
<protein>
    <recommendedName>
        <fullName evidence="5">GGDEF domain-containing protein</fullName>
    </recommendedName>
</protein>
<feature type="compositionally biased region" description="Polar residues" evidence="1">
    <location>
        <begin position="150"/>
        <end position="166"/>
    </location>
</feature>
<accession>A0ABR6Z0V3</accession>
<feature type="compositionally biased region" description="Pro residues" evidence="1">
    <location>
        <begin position="209"/>
        <end position="223"/>
    </location>
</feature>
<dbReference type="EMBL" id="WJBE01000020">
    <property type="protein sequence ID" value="MBC3901075.1"/>
    <property type="molecule type" value="Genomic_DNA"/>
</dbReference>
<feature type="transmembrane region" description="Helical" evidence="2">
    <location>
        <begin position="339"/>
        <end position="359"/>
    </location>
</feature>
<keyword evidence="4" id="KW-1185">Reference proteome</keyword>
<reference evidence="3 4" key="1">
    <citation type="journal article" date="2020" name="mSystems">
        <title>Defining Genomic and Predicted Metabolic Features of the Acetobacterium Genus.</title>
        <authorList>
            <person name="Ross D.E."/>
            <person name="Marshall C.W."/>
            <person name="Gulliver D."/>
            <person name="May H.D."/>
            <person name="Norman R.S."/>
        </authorList>
    </citation>
    <scope>NUCLEOTIDE SEQUENCE [LARGE SCALE GENOMIC DNA]</scope>
    <source>
        <strain evidence="3 4">DSM 4132</strain>
    </source>
</reference>
<comment type="caution">
    <text evidence="3">The sequence shown here is derived from an EMBL/GenBank/DDBJ whole genome shotgun (WGS) entry which is preliminary data.</text>
</comment>
<name>A0ABR6Z0V3_9FIRM</name>
<gene>
    <name evidence="3" type="ORF">GH811_15770</name>
</gene>
<dbReference type="Proteomes" id="UP000622405">
    <property type="component" value="Unassembled WGS sequence"/>
</dbReference>
<sequence length="529" mass="60269">MNNDKIQPSKLDIILEKKQHLDATIQECEIRIDEKLASLIDDGFISHEVKPEFFEAAIHEPYQPGEHFLSGVDISDDDALDQAVLNSRPFETRTNRLAFDGDRLTYQPSQTNDLTDFSTPVGEIEDDEELPTLSKILGRTTPYAYEAERTSSLPRMSIESATTDPAISNSINSRPNSRFSETENTESPPEAALETPNSDQPPELLKAPPITPEEPVPKKPLPPGKEKPVKTKAKATKPKKSKSTKKTDHSSLKKPSLTDMVPPLVFFFLGLMVFGAFLIFTASEFNFVDYSVVFILFTCLIFTIAMPYGASIFFMILLLCSYVVLSLISVFYLEVPFEFYQVGWLVVIPMILWSSALLIRNVRELFHFKKNLEQQIAHYDNLEENPGLTIEKAYYKDLKYAMDRASRGETILTLEMITVRHLEELKTMNGPRFWDEILYKTLKIIKTHCYSTHLIYILDGSVFSILMENTSVKNQLLINQEITDAFNALILEYEAIEPDVKLNIAAIPYTRDITNPFDYRALVLRHLKN</sequence>
<evidence type="ECO:0000256" key="2">
    <source>
        <dbReference type="SAM" id="Phobius"/>
    </source>
</evidence>
<feature type="compositionally biased region" description="Basic residues" evidence="1">
    <location>
        <begin position="230"/>
        <end position="244"/>
    </location>
</feature>
<keyword evidence="2" id="KW-0472">Membrane</keyword>
<proteinExistence type="predicted"/>
<feature type="region of interest" description="Disordered" evidence="1">
    <location>
        <begin position="147"/>
        <end position="254"/>
    </location>
</feature>
<keyword evidence="2" id="KW-0812">Transmembrane</keyword>
<evidence type="ECO:0000256" key="1">
    <source>
        <dbReference type="SAM" id="MobiDB-lite"/>
    </source>
</evidence>
<dbReference type="RefSeq" id="WP_186895163.1">
    <property type="nucleotide sequence ID" value="NZ_WJBE01000020.1"/>
</dbReference>
<feature type="transmembrane region" description="Helical" evidence="2">
    <location>
        <begin position="260"/>
        <end position="281"/>
    </location>
</feature>
<organism evidence="3 4">
    <name type="scientific">Acetobacterium malicum</name>
    <dbReference type="NCBI Taxonomy" id="52692"/>
    <lineage>
        <taxon>Bacteria</taxon>
        <taxon>Bacillati</taxon>
        <taxon>Bacillota</taxon>
        <taxon>Clostridia</taxon>
        <taxon>Eubacteriales</taxon>
        <taxon>Eubacteriaceae</taxon>
        <taxon>Acetobacterium</taxon>
    </lineage>
</organism>
<evidence type="ECO:0000313" key="3">
    <source>
        <dbReference type="EMBL" id="MBC3901075.1"/>
    </source>
</evidence>
<dbReference type="InterPro" id="IPR029787">
    <property type="entry name" value="Nucleotide_cyclase"/>
</dbReference>
<evidence type="ECO:0000313" key="4">
    <source>
        <dbReference type="Proteomes" id="UP000622405"/>
    </source>
</evidence>
<evidence type="ECO:0008006" key="5">
    <source>
        <dbReference type="Google" id="ProtNLM"/>
    </source>
</evidence>